<evidence type="ECO:0000256" key="3">
    <source>
        <dbReference type="ARBA" id="ARBA00022490"/>
    </source>
</evidence>
<keyword evidence="4" id="KW-0143">Chaperone</keyword>
<dbReference type="Pfam" id="PF14011">
    <property type="entry name" value="ESX-1_EspG"/>
    <property type="match status" value="1"/>
</dbReference>
<dbReference type="EMBL" id="JAGIOO010000001">
    <property type="protein sequence ID" value="MBP2477461.1"/>
    <property type="molecule type" value="Genomic_DNA"/>
</dbReference>
<keyword evidence="6" id="KW-1185">Reference proteome</keyword>
<evidence type="ECO:0000313" key="5">
    <source>
        <dbReference type="EMBL" id="MBP2477461.1"/>
    </source>
</evidence>
<comment type="caution">
    <text evidence="5">The sequence shown here is derived from an EMBL/GenBank/DDBJ whole genome shotgun (WGS) entry which is preliminary data.</text>
</comment>
<evidence type="ECO:0000256" key="1">
    <source>
        <dbReference type="ARBA" id="ARBA00004496"/>
    </source>
</evidence>
<evidence type="ECO:0000256" key="4">
    <source>
        <dbReference type="ARBA" id="ARBA00023186"/>
    </source>
</evidence>
<comment type="subcellular location">
    <subcellularLocation>
        <location evidence="1">Cytoplasm</location>
    </subcellularLocation>
</comment>
<reference evidence="5 6" key="1">
    <citation type="submission" date="2021-03" db="EMBL/GenBank/DDBJ databases">
        <title>Sequencing the genomes of 1000 actinobacteria strains.</title>
        <authorList>
            <person name="Klenk H.-P."/>
        </authorList>
    </citation>
    <scope>NUCLEOTIDE SEQUENCE [LARGE SCALE GENOMIC DNA]</scope>
    <source>
        <strain evidence="5 6">DSM 44580</strain>
    </source>
</reference>
<comment type="similarity">
    <text evidence="2">Belongs to the EspG family.</text>
</comment>
<proteinExistence type="inferred from homology"/>
<evidence type="ECO:0008006" key="7">
    <source>
        <dbReference type="Google" id="ProtNLM"/>
    </source>
</evidence>
<sequence>MSGEPHAMTTMVLTAAEFEVVWARLALGEPPLALELPSFGATDAERRVLTTMAMDALRERGLADRVGPTSWLTDACLSLAEYTWSLDARMWAGELLRAFGAARGEGGTLAVRIGDTVHLSRLPDYLLPTDLATLAGGTPSGPGEAISVRAEALDAAARQAGADPAAFAEVLTGFGETPAVARELARRCAGAGWWGQFGCTVRDRLGSTRRAARVVAFHDVPGRGRYLVLRRVDGGSSWVTVLPGGSRQLVAQLIALRDETTSVHNTNGRG</sequence>
<dbReference type="RefSeq" id="WP_086788099.1">
    <property type="nucleotide sequence ID" value="NZ_JAGIOO010000001.1"/>
</dbReference>
<evidence type="ECO:0000313" key="6">
    <source>
        <dbReference type="Proteomes" id="UP001519363"/>
    </source>
</evidence>
<protein>
    <recommendedName>
        <fullName evidence="7">ESX secretion-associated protein EspG</fullName>
    </recommendedName>
</protein>
<name>A0ABS5ALN2_9PSEU</name>
<gene>
    <name evidence="5" type="ORF">JOF53_006333</name>
</gene>
<dbReference type="InterPro" id="IPR025734">
    <property type="entry name" value="EspG"/>
</dbReference>
<accession>A0ABS5ALN2</accession>
<organism evidence="5 6">
    <name type="scientific">Crossiella equi</name>
    <dbReference type="NCBI Taxonomy" id="130796"/>
    <lineage>
        <taxon>Bacteria</taxon>
        <taxon>Bacillati</taxon>
        <taxon>Actinomycetota</taxon>
        <taxon>Actinomycetes</taxon>
        <taxon>Pseudonocardiales</taxon>
        <taxon>Pseudonocardiaceae</taxon>
        <taxon>Crossiella</taxon>
    </lineage>
</organism>
<dbReference type="Proteomes" id="UP001519363">
    <property type="component" value="Unassembled WGS sequence"/>
</dbReference>
<keyword evidence="3" id="KW-0963">Cytoplasm</keyword>
<evidence type="ECO:0000256" key="2">
    <source>
        <dbReference type="ARBA" id="ARBA00006411"/>
    </source>
</evidence>